<accession>S9QB43</accession>
<proteinExistence type="predicted"/>
<evidence type="ECO:0000313" key="2">
    <source>
        <dbReference type="Proteomes" id="UP000011682"/>
    </source>
</evidence>
<protein>
    <recommendedName>
        <fullName evidence="3">Lipoprotein</fullName>
    </recommendedName>
</protein>
<dbReference type="eggNOG" id="COG3317">
    <property type="taxonomic scope" value="Bacteria"/>
</dbReference>
<dbReference type="RefSeq" id="WP_002628035.1">
    <property type="nucleotide sequence ID" value="NZ_ANAH02000024.1"/>
</dbReference>
<evidence type="ECO:0000313" key="1">
    <source>
        <dbReference type="EMBL" id="EPX58539.1"/>
    </source>
</evidence>
<dbReference type="eggNOG" id="COG2312">
    <property type="taxonomic scope" value="Bacteria"/>
</dbReference>
<name>S9QB43_CYSF2</name>
<dbReference type="SUPFAM" id="SSF159501">
    <property type="entry name" value="EreA/ChaN-like"/>
    <property type="match status" value="1"/>
</dbReference>
<sequence>MRRSAWGWWLLLVVVSGCTSRFVDFAPDEEAIYAQPIDEVWPQVRAYFRANGFAFREVPGGASLETEWREEFAGSRVSAYWHRYLVTARPEGPHRCKLVITRESRSVNKALKAPGSELLWVVDGRTNDNPSGIGSPMAAMLAQQQSDEAVVLVGESQQSARDLVLEWKVFRKISPVIAREKKTSSASPDVEVMKDAMVECGVPILGLGRLARAGHVVLLGEVHGTKEVPHFVAQSACQVATQGIPVTVGVEVPAGNQARLETFLASEGGEEDWSRLMESPFWRSPYPDGRNSEAVAYLLEALRKLRAQGLDVRLFAYDHPPSQGEAREEAMARTVLEVAAVSPGRALLVVSGNLHPRQIQGLPWNRDYQPMGLRVARERRDVYSLDVAYKSGTAWICAVGPEQKLDCGVKPARGQDNGDRYFVQLFGGLNAQGYHGIFYVGEVSASTPAVFRGTEPAGDARATSSGR</sequence>
<comment type="caution">
    <text evidence="1">The sequence shown here is derived from an EMBL/GenBank/DDBJ whole genome shotgun (WGS) entry which is preliminary data.</text>
</comment>
<reference evidence="1" key="1">
    <citation type="submission" date="2013-05" db="EMBL/GenBank/DDBJ databases">
        <title>Genome assembly of Cystobacter fuscus DSM 2262.</title>
        <authorList>
            <person name="Sharma G."/>
            <person name="Khatri I."/>
            <person name="Kaur C."/>
            <person name="Mayilraj S."/>
            <person name="Subramanian S."/>
        </authorList>
    </citation>
    <scope>NUCLEOTIDE SEQUENCE [LARGE SCALE GENOMIC DNA]</scope>
    <source>
        <strain evidence="1">DSM 2262</strain>
    </source>
</reference>
<dbReference type="OrthoDB" id="5482129at2"/>
<evidence type="ECO:0008006" key="3">
    <source>
        <dbReference type="Google" id="ProtNLM"/>
    </source>
</evidence>
<dbReference type="EMBL" id="ANAH02000024">
    <property type="protein sequence ID" value="EPX58539.1"/>
    <property type="molecule type" value="Genomic_DNA"/>
</dbReference>
<keyword evidence="2" id="KW-1185">Reference proteome</keyword>
<dbReference type="Proteomes" id="UP000011682">
    <property type="component" value="Unassembled WGS sequence"/>
</dbReference>
<dbReference type="AlphaFoldDB" id="S9QB43"/>
<organism evidence="1 2">
    <name type="scientific">Cystobacter fuscus (strain ATCC 25194 / DSM 2262 / NBRC 100088 / M29)</name>
    <dbReference type="NCBI Taxonomy" id="1242864"/>
    <lineage>
        <taxon>Bacteria</taxon>
        <taxon>Pseudomonadati</taxon>
        <taxon>Myxococcota</taxon>
        <taxon>Myxococcia</taxon>
        <taxon>Myxococcales</taxon>
        <taxon>Cystobacterineae</taxon>
        <taxon>Archangiaceae</taxon>
        <taxon>Cystobacter</taxon>
    </lineage>
</organism>
<dbReference type="PROSITE" id="PS51257">
    <property type="entry name" value="PROKAR_LIPOPROTEIN"/>
    <property type="match status" value="1"/>
</dbReference>
<gene>
    <name evidence="1" type="ORF">D187_004011</name>
</gene>